<dbReference type="RefSeq" id="WP_163915103.1">
    <property type="nucleotide sequence ID" value="NZ_JAAGWD010000004.1"/>
</dbReference>
<comment type="caution">
    <text evidence="2">The sequence shown here is derived from an EMBL/GenBank/DDBJ whole genome shotgun (WGS) entry which is preliminary data.</text>
</comment>
<dbReference type="InterPro" id="IPR015946">
    <property type="entry name" value="KH_dom-like_a/b"/>
</dbReference>
<sequence length="144" mass="15352">MKQHKAKAQWKGNLKEGSGEFETGRGNVKTGYSFASRFGDDTRATSPEELIGAAHAGCFSMFLSALLSNQNITADYISTTADVTLGETDGAPTIQKIVLTTEGKVPGIEDAEFQELVQEAKQKCPVSKALSAVPDITVNATLKK</sequence>
<name>A0A6B3LVD6_9BACT</name>
<dbReference type="EMBL" id="JAAGWD010000004">
    <property type="protein sequence ID" value="NEM98216.1"/>
    <property type="molecule type" value="Genomic_DNA"/>
</dbReference>
<evidence type="ECO:0000256" key="1">
    <source>
        <dbReference type="SAM" id="MobiDB-lite"/>
    </source>
</evidence>
<dbReference type="PANTHER" id="PTHR42830:SF1">
    <property type="entry name" value="OSMOTICALLY INDUCIBLE FAMILY PROTEIN"/>
    <property type="match status" value="1"/>
</dbReference>
<dbReference type="Gene3D" id="3.30.300.20">
    <property type="match status" value="1"/>
</dbReference>
<dbReference type="PANTHER" id="PTHR42830">
    <property type="entry name" value="OSMOTICALLY INDUCIBLE FAMILY PROTEIN"/>
    <property type="match status" value="1"/>
</dbReference>
<evidence type="ECO:0000313" key="2">
    <source>
        <dbReference type="EMBL" id="NEM98216.1"/>
    </source>
</evidence>
<protein>
    <submittedName>
        <fullName evidence="2">OsmC family peroxiredoxin</fullName>
    </submittedName>
</protein>
<organism evidence="2 3">
    <name type="scientific">Pontibacter burrus</name>
    <dbReference type="NCBI Taxonomy" id="2704466"/>
    <lineage>
        <taxon>Bacteria</taxon>
        <taxon>Pseudomonadati</taxon>
        <taxon>Bacteroidota</taxon>
        <taxon>Cytophagia</taxon>
        <taxon>Cytophagales</taxon>
        <taxon>Hymenobacteraceae</taxon>
        <taxon>Pontibacter</taxon>
    </lineage>
</organism>
<gene>
    <name evidence="2" type="ORF">GXP69_10955</name>
</gene>
<dbReference type="Proteomes" id="UP000474777">
    <property type="component" value="Unassembled WGS sequence"/>
</dbReference>
<dbReference type="Pfam" id="PF02566">
    <property type="entry name" value="OsmC"/>
    <property type="match status" value="1"/>
</dbReference>
<dbReference type="AlphaFoldDB" id="A0A6B3LVD6"/>
<proteinExistence type="predicted"/>
<evidence type="ECO:0000313" key="3">
    <source>
        <dbReference type="Proteomes" id="UP000474777"/>
    </source>
</evidence>
<dbReference type="SUPFAM" id="SSF82784">
    <property type="entry name" value="OsmC-like"/>
    <property type="match status" value="1"/>
</dbReference>
<feature type="region of interest" description="Disordered" evidence="1">
    <location>
        <begin position="1"/>
        <end position="22"/>
    </location>
</feature>
<dbReference type="InterPro" id="IPR036102">
    <property type="entry name" value="OsmC/Ohrsf"/>
</dbReference>
<dbReference type="InterPro" id="IPR003718">
    <property type="entry name" value="OsmC/Ohr_fam"/>
</dbReference>
<dbReference type="InterPro" id="IPR052707">
    <property type="entry name" value="OsmC_Ohr_Peroxiredoxin"/>
</dbReference>
<dbReference type="InterPro" id="IPR019904">
    <property type="entry name" value="Peroxiredoxin_OsmC"/>
</dbReference>
<keyword evidence="3" id="KW-1185">Reference proteome</keyword>
<accession>A0A6B3LVD6</accession>
<reference evidence="2 3" key="1">
    <citation type="submission" date="2020-02" db="EMBL/GenBank/DDBJ databases">
        <authorList>
            <person name="Kim M.K."/>
        </authorList>
    </citation>
    <scope>NUCLEOTIDE SEQUENCE [LARGE SCALE GENOMIC DNA]</scope>
    <source>
        <strain evidence="2 3">BT327</strain>
    </source>
</reference>
<dbReference type="GO" id="GO:0006979">
    <property type="term" value="P:response to oxidative stress"/>
    <property type="evidence" value="ECO:0007669"/>
    <property type="project" value="InterPro"/>
</dbReference>
<dbReference type="GO" id="GO:0004601">
    <property type="term" value="F:peroxidase activity"/>
    <property type="evidence" value="ECO:0007669"/>
    <property type="project" value="InterPro"/>
</dbReference>
<dbReference type="NCBIfam" id="TIGR03562">
    <property type="entry name" value="osmo_induc_OsmC"/>
    <property type="match status" value="1"/>
</dbReference>